<name>A0A9W6VID5_9PSEU</name>
<comment type="caution">
    <text evidence="1">The sequence shown here is derived from an EMBL/GenBank/DDBJ whole genome shotgun (WGS) entry which is preliminary data.</text>
</comment>
<evidence type="ECO:0000313" key="1">
    <source>
        <dbReference type="EMBL" id="GLY67386.1"/>
    </source>
</evidence>
<sequence>MAMMGHHDIMRTTLDIDDGVLAAARAIAEAEKRSIGSVISDLARRGLVPDQRGGKSFPTFDVPEDAAPITPELVSRALDE</sequence>
<gene>
    <name evidence="1" type="ORF">Atai01_40050</name>
</gene>
<accession>A0A9W6VID5</accession>
<protein>
    <submittedName>
        <fullName evidence="1">Antitoxin</fullName>
    </submittedName>
</protein>
<keyword evidence="2" id="KW-1185">Reference proteome</keyword>
<reference evidence="1" key="1">
    <citation type="submission" date="2023-03" db="EMBL/GenBank/DDBJ databases">
        <title>Amycolatopsis taiwanensis NBRC 103393.</title>
        <authorList>
            <person name="Ichikawa N."/>
            <person name="Sato H."/>
            <person name="Tonouchi N."/>
        </authorList>
    </citation>
    <scope>NUCLEOTIDE SEQUENCE</scope>
    <source>
        <strain evidence="1">NBRC 103393</strain>
    </source>
</reference>
<dbReference type="EMBL" id="BSTI01000008">
    <property type="protein sequence ID" value="GLY67386.1"/>
    <property type="molecule type" value="Genomic_DNA"/>
</dbReference>
<organism evidence="1 2">
    <name type="scientific">Amycolatopsis taiwanensis</name>
    <dbReference type="NCBI Taxonomy" id="342230"/>
    <lineage>
        <taxon>Bacteria</taxon>
        <taxon>Bacillati</taxon>
        <taxon>Actinomycetota</taxon>
        <taxon>Actinomycetes</taxon>
        <taxon>Pseudonocardiales</taxon>
        <taxon>Pseudonocardiaceae</taxon>
        <taxon>Amycolatopsis</taxon>
    </lineage>
</organism>
<proteinExistence type="predicted"/>
<dbReference type="AlphaFoldDB" id="A0A9W6VID5"/>
<dbReference type="RefSeq" id="WP_245616892.1">
    <property type="nucleotide sequence ID" value="NZ_BSTI01000008.1"/>
</dbReference>
<evidence type="ECO:0000313" key="2">
    <source>
        <dbReference type="Proteomes" id="UP001165136"/>
    </source>
</evidence>
<dbReference type="Proteomes" id="UP001165136">
    <property type="component" value="Unassembled WGS sequence"/>
</dbReference>